<accession>A0A267FUG9</accession>
<gene>
    <name evidence="7" type="ORF">BOX15_Mlig012716g1</name>
</gene>
<reference evidence="7 8" key="1">
    <citation type="submission" date="2017-06" db="EMBL/GenBank/DDBJ databases">
        <title>A platform for efficient transgenesis in Macrostomum lignano, a flatworm model organism for stem cell research.</title>
        <authorList>
            <person name="Berezikov E."/>
        </authorList>
    </citation>
    <scope>NUCLEOTIDE SEQUENCE [LARGE SCALE GENOMIC DNA]</scope>
    <source>
        <strain evidence="7">DV1</strain>
        <tissue evidence="7">Whole organism</tissue>
    </source>
</reference>
<dbReference type="SUPFAM" id="SSF53067">
    <property type="entry name" value="Actin-like ATPase domain"/>
    <property type="match status" value="2"/>
</dbReference>
<keyword evidence="4" id="KW-0119">Carbohydrate metabolism</keyword>
<dbReference type="InterPro" id="IPR042024">
    <property type="entry name" value="D-XK_euk"/>
</dbReference>
<keyword evidence="8" id="KW-1185">Reference proteome</keyword>
<dbReference type="PANTHER" id="PTHR10196">
    <property type="entry name" value="SUGAR KINASE"/>
    <property type="match status" value="1"/>
</dbReference>
<dbReference type="PANTHER" id="PTHR10196:SF57">
    <property type="entry name" value="XYLULOSE KINASE"/>
    <property type="match status" value="1"/>
</dbReference>
<dbReference type="InterPro" id="IPR018485">
    <property type="entry name" value="FGGY_C"/>
</dbReference>
<evidence type="ECO:0000313" key="7">
    <source>
        <dbReference type="EMBL" id="PAA77431.1"/>
    </source>
</evidence>
<keyword evidence="4" id="KW-0859">Xylose metabolism</keyword>
<comment type="caution">
    <text evidence="7">The sequence shown here is derived from an EMBL/GenBank/DDBJ whole genome shotgun (WGS) entry which is preliminary data.</text>
</comment>
<dbReference type="Proteomes" id="UP000215902">
    <property type="component" value="Unassembled WGS sequence"/>
</dbReference>
<dbReference type="OrthoDB" id="1728974at2759"/>
<feature type="domain" description="Carbohydrate kinase FGGY C-terminal" evidence="6">
    <location>
        <begin position="291"/>
        <end position="490"/>
    </location>
</feature>
<dbReference type="Gene3D" id="3.30.420.40">
    <property type="match status" value="2"/>
</dbReference>
<feature type="domain" description="Carbohydrate kinase FGGY N-terminal" evidence="5">
    <location>
        <begin position="133"/>
        <end position="282"/>
    </location>
</feature>
<evidence type="ECO:0000256" key="4">
    <source>
        <dbReference type="RuleBase" id="RU367058"/>
    </source>
</evidence>
<dbReference type="EC" id="2.7.1.17" evidence="4"/>
<evidence type="ECO:0000259" key="6">
    <source>
        <dbReference type="Pfam" id="PF02782"/>
    </source>
</evidence>
<organism evidence="7 8">
    <name type="scientific">Macrostomum lignano</name>
    <dbReference type="NCBI Taxonomy" id="282301"/>
    <lineage>
        <taxon>Eukaryota</taxon>
        <taxon>Metazoa</taxon>
        <taxon>Spiralia</taxon>
        <taxon>Lophotrochozoa</taxon>
        <taxon>Platyhelminthes</taxon>
        <taxon>Rhabditophora</taxon>
        <taxon>Macrostomorpha</taxon>
        <taxon>Macrostomida</taxon>
        <taxon>Macrostomidae</taxon>
        <taxon>Macrostomum</taxon>
    </lineage>
</organism>
<evidence type="ECO:0000256" key="1">
    <source>
        <dbReference type="ARBA" id="ARBA00009156"/>
    </source>
</evidence>
<protein>
    <recommendedName>
        <fullName evidence="4">Xylulose kinase</fullName>
        <ecNumber evidence="4">2.7.1.17</ecNumber>
    </recommendedName>
</protein>
<dbReference type="GO" id="GO:0005829">
    <property type="term" value="C:cytosol"/>
    <property type="evidence" value="ECO:0007669"/>
    <property type="project" value="TreeGrafter"/>
</dbReference>
<dbReference type="Pfam" id="PF02782">
    <property type="entry name" value="FGGY_C"/>
    <property type="match status" value="1"/>
</dbReference>
<name>A0A267FUG9_9PLAT</name>
<evidence type="ECO:0000313" key="8">
    <source>
        <dbReference type="Proteomes" id="UP000215902"/>
    </source>
</evidence>
<evidence type="ECO:0000256" key="3">
    <source>
        <dbReference type="ARBA" id="ARBA00022777"/>
    </source>
</evidence>
<comment type="catalytic activity">
    <reaction evidence="4">
        <text>D-xylulose + ATP = D-xylulose 5-phosphate + ADP + H(+)</text>
        <dbReference type="Rhea" id="RHEA:10964"/>
        <dbReference type="ChEBI" id="CHEBI:15378"/>
        <dbReference type="ChEBI" id="CHEBI:17140"/>
        <dbReference type="ChEBI" id="CHEBI:30616"/>
        <dbReference type="ChEBI" id="CHEBI:57737"/>
        <dbReference type="ChEBI" id="CHEBI:456216"/>
        <dbReference type="EC" id="2.7.1.17"/>
    </reaction>
</comment>
<keyword evidence="3 4" id="KW-0418">Kinase</keyword>
<dbReference type="GO" id="GO:0005997">
    <property type="term" value="P:xylulose metabolic process"/>
    <property type="evidence" value="ECO:0007669"/>
    <property type="project" value="UniProtKB-UniRule"/>
</dbReference>
<keyword evidence="4" id="KW-0067">ATP-binding</keyword>
<sequence>MDKRFALGWDFSTQQVKAIGVGLTTGEILFEEFLKFDEALPHYKTKGGVRVHPDGATITSPTLMWVEALDRLLAQLKARGVEFGQAAVICGSGQQHGSVYWRTGARDTLRQLKPELPMAEQLAACFSTADSPVWMDSSTGEQCAQLEAFAGGPEALAALTGARAFHRYTAAQLIKQRLAGTLADTERVSLVSSFAASLFLGDYASIDEADGSGMNLMSLAERAWVPRLCDFVQPGLESLLGPIVPGRTILGRVSAYLSARWGFSPDCRVAAFTGDNPATLAGLRLQPGCLAVTLGSSSCALLRSPGRCLPAGAALPSLGCVVMACAVDTESCMPIVVLKNGALTREAIRDRFAGGSWAEFDRLLDSRPPGNGGLVGLYFDSPEIVPEGALGRYRFGADGEPLPDGADFVEGPAAEARACLESHAMSLRLFAESLGFRPGEPGARVLATGGASANPRVAQVLADALATPVIVQPGLGNSAALGAALLGASALAGPSADFLASLPPEVESRTFEPRPEAAPAYRSMRDRFPGLLARAAELQAARLGGSA</sequence>
<keyword evidence="2 4" id="KW-0808">Transferase</keyword>
<dbReference type="InterPro" id="IPR043129">
    <property type="entry name" value="ATPase_NBD"/>
</dbReference>
<comment type="similarity">
    <text evidence="1 4">Belongs to the FGGY kinase family.</text>
</comment>
<dbReference type="GO" id="GO:0042732">
    <property type="term" value="P:D-xylose metabolic process"/>
    <property type="evidence" value="ECO:0007669"/>
    <property type="project" value="UniProtKB-UniRule"/>
</dbReference>
<proteinExistence type="inferred from homology"/>
<dbReference type="GO" id="GO:0004856">
    <property type="term" value="F:D-xylulokinase activity"/>
    <property type="evidence" value="ECO:0007669"/>
    <property type="project" value="UniProtKB-UniRule"/>
</dbReference>
<comment type="function">
    <text evidence="4">Phosphorylates D-xylulose to produce D-xylulose 5-phosphate, a molecule that may play an important role in the regulation of glucose metabolism and lipogenesis.</text>
</comment>
<evidence type="ECO:0000256" key="2">
    <source>
        <dbReference type="ARBA" id="ARBA00022679"/>
    </source>
</evidence>
<dbReference type="STRING" id="282301.A0A267FUG9"/>
<dbReference type="CDD" id="cd07776">
    <property type="entry name" value="ASKHA_NBD_FGGY_SpXK-like"/>
    <property type="match status" value="1"/>
</dbReference>
<dbReference type="InterPro" id="IPR018484">
    <property type="entry name" value="FGGY_N"/>
</dbReference>
<dbReference type="AlphaFoldDB" id="A0A267FUG9"/>
<dbReference type="GO" id="GO:0005524">
    <property type="term" value="F:ATP binding"/>
    <property type="evidence" value="ECO:0007669"/>
    <property type="project" value="UniProtKB-KW"/>
</dbReference>
<keyword evidence="4" id="KW-0547">Nucleotide-binding</keyword>
<evidence type="ECO:0000259" key="5">
    <source>
        <dbReference type="Pfam" id="PF00370"/>
    </source>
</evidence>
<dbReference type="Pfam" id="PF00370">
    <property type="entry name" value="FGGY_N"/>
    <property type="match status" value="1"/>
</dbReference>
<dbReference type="EMBL" id="NIVC01000741">
    <property type="protein sequence ID" value="PAA77431.1"/>
    <property type="molecule type" value="Genomic_DNA"/>
</dbReference>